<dbReference type="AlphaFoldDB" id="A0A6C0IJ53"/>
<keyword evidence="1" id="KW-0472">Membrane</keyword>
<feature type="transmembrane region" description="Helical" evidence="1">
    <location>
        <begin position="35"/>
        <end position="54"/>
    </location>
</feature>
<proteinExistence type="predicted"/>
<reference evidence="2" key="1">
    <citation type="journal article" date="2020" name="Nature">
        <title>Giant virus diversity and host interactions through global metagenomics.</title>
        <authorList>
            <person name="Schulz F."/>
            <person name="Roux S."/>
            <person name="Paez-Espino D."/>
            <person name="Jungbluth S."/>
            <person name="Walsh D.A."/>
            <person name="Denef V.J."/>
            <person name="McMahon K.D."/>
            <person name="Konstantinidis K.T."/>
            <person name="Eloe-Fadrosh E.A."/>
            <person name="Kyrpides N.C."/>
            <person name="Woyke T."/>
        </authorList>
    </citation>
    <scope>NUCLEOTIDE SEQUENCE</scope>
    <source>
        <strain evidence="2">GVMAG-M-3300023184-89</strain>
    </source>
</reference>
<keyword evidence="1" id="KW-0812">Transmembrane</keyword>
<dbReference type="EMBL" id="MN740194">
    <property type="protein sequence ID" value="QHT92829.1"/>
    <property type="molecule type" value="Genomic_DNA"/>
</dbReference>
<organism evidence="2">
    <name type="scientific">viral metagenome</name>
    <dbReference type="NCBI Taxonomy" id="1070528"/>
    <lineage>
        <taxon>unclassified sequences</taxon>
        <taxon>metagenomes</taxon>
        <taxon>organismal metagenomes</taxon>
    </lineage>
</organism>
<evidence type="ECO:0000313" key="2">
    <source>
        <dbReference type="EMBL" id="QHT92829.1"/>
    </source>
</evidence>
<sequence>MNNMFVQAGIIAVLYLLIKFGEMRFVLKENKPIKLLMRDTIIVYISAIMGMYIIDQFMLQGESVKAVPKAFIDNPTF</sequence>
<name>A0A6C0IJ53_9ZZZZ</name>
<feature type="transmembrane region" description="Helical" evidence="1">
    <location>
        <begin position="6"/>
        <end position="23"/>
    </location>
</feature>
<keyword evidence="1" id="KW-1133">Transmembrane helix</keyword>
<evidence type="ECO:0000256" key="1">
    <source>
        <dbReference type="SAM" id="Phobius"/>
    </source>
</evidence>
<accession>A0A6C0IJ53</accession>
<protein>
    <submittedName>
        <fullName evidence="2">Uncharacterized protein</fullName>
    </submittedName>
</protein>